<proteinExistence type="predicted"/>
<evidence type="ECO:0000313" key="1">
    <source>
        <dbReference type="EMBL" id="VDL68312.1"/>
    </source>
</evidence>
<dbReference type="Proteomes" id="UP000271162">
    <property type="component" value="Unassembled WGS sequence"/>
</dbReference>
<keyword evidence="2" id="KW-1185">Reference proteome</keyword>
<accession>A0A0N4XQC1</accession>
<dbReference type="EMBL" id="UYSL01009430">
    <property type="protein sequence ID" value="VDL68312.1"/>
    <property type="molecule type" value="Genomic_DNA"/>
</dbReference>
<name>A0A0N4XQC1_NIPBR</name>
<organism evidence="3">
    <name type="scientific">Nippostrongylus brasiliensis</name>
    <name type="common">Rat hookworm</name>
    <dbReference type="NCBI Taxonomy" id="27835"/>
    <lineage>
        <taxon>Eukaryota</taxon>
        <taxon>Metazoa</taxon>
        <taxon>Ecdysozoa</taxon>
        <taxon>Nematoda</taxon>
        <taxon>Chromadorea</taxon>
        <taxon>Rhabditida</taxon>
        <taxon>Rhabditina</taxon>
        <taxon>Rhabditomorpha</taxon>
        <taxon>Strongyloidea</taxon>
        <taxon>Heligmosomidae</taxon>
        <taxon>Nippostrongylus</taxon>
    </lineage>
</organism>
<evidence type="ECO:0000313" key="3">
    <source>
        <dbReference type="WBParaSite" id="NBR_0000472301-mRNA-1"/>
    </source>
</evidence>
<protein>
    <submittedName>
        <fullName evidence="1 3">Uncharacterized protein</fullName>
    </submittedName>
</protein>
<evidence type="ECO:0000313" key="2">
    <source>
        <dbReference type="Proteomes" id="UP000271162"/>
    </source>
</evidence>
<sequence>MVNNKAATDYVTAMRMPNASSTATTECTVASATKATLETAPRV</sequence>
<dbReference type="WBParaSite" id="NBR_0000472301-mRNA-1">
    <property type="protein sequence ID" value="NBR_0000472301-mRNA-1"/>
    <property type="gene ID" value="NBR_0000472301"/>
</dbReference>
<dbReference type="AlphaFoldDB" id="A0A0N4XQC1"/>
<reference evidence="1 2" key="2">
    <citation type="submission" date="2018-11" db="EMBL/GenBank/DDBJ databases">
        <authorList>
            <consortium name="Pathogen Informatics"/>
        </authorList>
    </citation>
    <scope>NUCLEOTIDE SEQUENCE [LARGE SCALE GENOMIC DNA]</scope>
</reference>
<gene>
    <name evidence="1" type="ORF">NBR_LOCUS4723</name>
</gene>
<reference evidence="3" key="1">
    <citation type="submission" date="2017-02" db="UniProtKB">
        <authorList>
            <consortium name="WormBaseParasite"/>
        </authorList>
    </citation>
    <scope>IDENTIFICATION</scope>
</reference>